<keyword evidence="1" id="KW-1185">Reference proteome</keyword>
<evidence type="ECO:0000313" key="1">
    <source>
        <dbReference type="Proteomes" id="UP000887572"/>
    </source>
</evidence>
<dbReference type="AlphaFoldDB" id="A0A914HLC7"/>
<reference evidence="2" key="1">
    <citation type="submission" date="2022-11" db="UniProtKB">
        <authorList>
            <consortium name="WormBaseParasite"/>
        </authorList>
    </citation>
    <scope>IDENTIFICATION</scope>
</reference>
<evidence type="ECO:0000313" key="2">
    <source>
        <dbReference type="WBParaSite" id="Gr19_v10_g2561.t1"/>
    </source>
</evidence>
<dbReference type="WBParaSite" id="Gr19_v10_g2561.t1">
    <property type="protein sequence ID" value="Gr19_v10_g2561.t1"/>
    <property type="gene ID" value="Gr19_v10_g2561"/>
</dbReference>
<sequence>MHESYQKIVMANSNDLIDVIKVGNGQKQKLKRPIADEPLEDNAHAKGKQKLEHFWEEAAQNEEIESLKLKKTFLNNMWTFVMTMFDILDIHLMPIDQTLLHIQHDGTFAKSKKLTLALKQLNPDEILDSICTKLVENITNRNGILKELFEKINLQAQMVFGQLIFRINKNEPVKCERIKDESEKIENKRLKVLYFYLRLLRNLAGLLESPYNGNFPKNNTNVSQSMRKCILSWISTAMGQFFEEFKAVVNGPNITEQQRKIIVMRNFGQLEVAKEVLSMLMFSLGQTLSPLVEGQKHLFNFQSPLFTVLLEDISKNNIACLLMARKEPVDFMQIAQKSAYVTSRYGVAATFLPLLFDSMEPHKDDENSHFTIIKNANVYLKLCKSLLNELENPVFSEEIIKCGTI</sequence>
<dbReference type="Proteomes" id="UP000887572">
    <property type="component" value="Unplaced"/>
</dbReference>
<organism evidence="1 2">
    <name type="scientific">Globodera rostochiensis</name>
    <name type="common">Golden nematode worm</name>
    <name type="synonym">Heterodera rostochiensis</name>
    <dbReference type="NCBI Taxonomy" id="31243"/>
    <lineage>
        <taxon>Eukaryota</taxon>
        <taxon>Metazoa</taxon>
        <taxon>Ecdysozoa</taxon>
        <taxon>Nematoda</taxon>
        <taxon>Chromadorea</taxon>
        <taxon>Rhabditida</taxon>
        <taxon>Tylenchina</taxon>
        <taxon>Tylenchomorpha</taxon>
        <taxon>Tylenchoidea</taxon>
        <taxon>Heteroderidae</taxon>
        <taxon>Heteroderinae</taxon>
        <taxon>Globodera</taxon>
    </lineage>
</organism>
<proteinExistence type="predicted"/>
<accession>A0A914HLC7</accession>
<name>A0A914HLC7_GLORO</name>
<protein>
    <submittedName>
        <fullName evidence="2">Uncharacterized protein</fullName>
    </submittedName>
</protein>